<dbReference type="EMBL" id="JAATJV010455300">
    <property type="protein sequence ID" value="MBZ3891889.1"/>
    <property type="molecule type" value="Genomic_DNA"/>
</dbReference>
<evidence type="ECO:0000313" key="2">
    <source>
        <dbReference type="Proteomes" id="UP001166674"/>
    </source>
</evidence>
<keyword evidence="2" id="KW-1185">Reference proteome</keyword>
<dbReference type="InterPro" id="IPR043129">
    <property type="entry name" value="ATPase_NBD"/>
</dbReference>
<organism evidence="1 2">
    <name type="scientific">Sciurus carolinensis</name>
    <name type="common">Eastern gray squirrel</name>
    <dbReference type="NCBI Taxonomy" id="30640"/>
    <lineage>
        <taxon>Eukaryota</taxon>
        <taxon>Metazoa</taxon>
        <taxon>Chordata</taxon>
        <taxon>Craniata</taxon>
        <taxon>Vertebrata</taxon>
        <taxon>Euteleostomi</taxon>
        <taxon>Mammalia</taxon>
        <taxon>Eutheria</taxon>
        <taxon>Euarchontoglires</taxon>
        <taxon>Glires</taxon>
        <taxon>Rodentia</taxon>
        <taxon>Sciuromorpha</taxon>
        <taxon>Sciuridae</taxon>
        <taxon>Sciurinae</taxon>
        <taxon>Sciurini</taxon>
        <taxon>Sciurus</taxon>
    </lineage>
</organism>
<sequence>MEEEITVLEIDNGSGIYIWFAGDEKVPQPPGCVPFCCPVPQPPGHDMPICEGYTLPHAILHLDLGGRDLTDFLMKILTEHSYIFTTISKLQIVHDIEELCYVTLDFDQEMATTAYFSSLEKSYTLPDGQVITNSNKQFWYPEALFQLSFLGMEFSDTHKTTFNSIMKCDINIHEDLYANTVVSIDITI</sequence>
<comment type="caution">
    <text evidence="1">The sequence shown here is derived from an EMBL/GenBank/DDBJ whole genome shotgun (WGS) entry which is preliminary data.</text>
</comment>
<proteinExistence type="predicted"/>
<dbReference type="Pfam" id="PF00022">
    <property type="entry name" value="Actin"/>
    <property type="match status" value="1"/>
</dbReference>
<protein>
    <submittedName>
        <fullName evidence="1">Actin-3</fullName>
    </submittedName>
</protein>
<dbReference type="PANTHER" id="PTHR11937">
    <property type="entry name" value="ACTIN"/>
    <property type="match status" value="1"/>
</dbReference>
<reference evidence="1" key="1">
    <citation type="submission" date="2020-03" db="EMBL/GenBank/DDBJ databases">
        <title>Studies in the Genomics of Life Span.</title>
        <authorList>
            <person name="Glass D."/>
        </authorList>
    </citation>
    <scope>NUCLEOTIDE SEQUENCE</scope>
    <source>
        <strain evidence="1">SUZIE</strain>
        <tissue evidence="1">Muscle</tissue>
    </source>
</reference>
<dbReference type="Gene3D" id="3.90.640.10">
    <property type="entry name" value="Actin, Chain A, domain 4"/>
    <property type="match status" value="1"/>
</dbReference>
<name>A0AA41NKC0_SCICA</name>
<dbReference type="FunFam" id="3.90.640.10:FF:000047">
    <property type="entry name" value="Actin, alpha skeletal muscle"/>
    <property type="match status" value="1"/>
</dbReference>
<dbReference type="AlphaFoldDB" id="A0AA41NKC0"/>
<dbReference type="SUPFAM" id="SSF53067">
    <property type="entry name" value="Actin-like ATPase domain"/>
    <property type="match status" value="1"/>
</dbReference>
<dbReference type="InterPro" id="IPR004000">
    <property type="entry name" value="Actin"/>
</dbReference>
<dbReference type="Proteomes" id="UP001166674">
    <property type="component" value="Unassembled WGS sequence"/>
</dbReference>
<evidence type="ECO:0000313" key="1">
    <source>
        <dbReference type="EMBL" id="MBZ3891889.1"/>
    </source>
</evidence>
<gene>
    <name evidence="1" type="ORF">SUZIE_215210</name>
</gene>
<accession>A0AA41NKC0</accession>
<dbReference type="Gene3D" id="3.30.420.40">
    <property type="match status" value="1"/>
</dbReference>